<protein>
    <submittedName>
        <fullName evidence="5">GntR family transcriptional regulator</fullName>
    </submittedName>
</protein>
<feature type="domain" description="HTH gntR-type" evidence="4">
    <location>
        <begin position="4"/>
        <end position="71"/>
    </location>
</feature>
<gene>
    <name evidence="5" type="ORF">LX81_00483</name>
</gene>
<dbReference type="SUPFAM" id="SSF46785">
    <property type="entry name" value="Winged helix' DNA-binding domain"/>
    <property type="match status" value="1"/>
</dbReference>
<evidence type="ECO:0000256" key="1">
    <source>
        <dbReference type="ARBA" id="ARBA00023015"/>
    </source>
</evidence>
<evidence type="ECO:0000259" key="4">
    <source>
        <dbReference type="PROSITE" id="PS50949"/>
    </source>
</evidence>
<organism evidence="5 6">
    <name type="scientific">Palleronia aestuarii</name>
    <dbReference type="NCBI Taxonomy" id="568105"/>
    <lineage>
        <taxon>Bacteria</taxon>
        <taxon>Pseudomonadati</taxon>
        <taxon>Pseudomonadota</taxon>
        <taxon>Alphaproteobacteria</taxon>
        <taxon>Rhodobacterales</taxon>
        <taxon>Roseobacteraceae</taxon>
        <taxon>Palleronia</taxon>
    </lineage>
</organism>
<dbReference type="Proteomes" id="UP000248916">
    <property type="component" value="Unassembled WGS sequence"/>
</dbReference>
<dbReference type="InterPro" id="IPR008920">
    <property type="entry name" value="TF_FadR/GntR_C"/>
</dbReference>
<keyword evidence="3" id="KW-0804">Transcription</keyword>
<dbReference type="GO" id="GO:0003677">
    <property type="term" value="F:DNA binding"/>
    <property type="evidence" value="ECO:0007669"/>
    <property type="project" value="UniProtKB-KW"/>
</dbReference>
<dbReference type="Pfam" id="PF00392">
    <property type="entry name" value="GntR"/>
    <property type="match status" value="1"/>
</dbReference>
<keyword evidence="6" id="KW-1185">Reference proteome</keyword>
<reference evidence="5 6" key="1">
    <citation type="submission" date="2018-06" db="EMBL/GenBank/DDBJ databases">
        <title>Genomic Encyclopedia of Archaeal and Bacterial Type Strains, Phase II (KMG-II): from individual species to whole genera.</title>
        <authorList>
            <person name="Goeker M."/>
        </authorList>
    </citation>
    <scope>NUCLEOTIDE SEQUENCE [LARGE SCALE GENOMIC DNA]</scope>
    <source>
        <strain evidence="5 6">DSM 22009</strain>
    </source>
</reference>
<dbReference type="EMBL" id="QKZL01000002">
    <property type="protein sequence ID" value="PZX18790.1"/>
    <property type="molecule type" value="Genomic_DNA"/>
</dbReference>
<dbReference type="SUPFAM" id="SSF48008">
    <property type="entry name" value="GntR ligand-binding domain-like"/>
    <property type="match status" value="1"/>
</dbReference>
<dbReference type="InterPro" id="IPR011711">
    <property type="entry name" value="GntR_C"/>
</dbReference>
<dbReference type="AlphaFoldDB" id="A0A2W7NFU9"/>
<dbReference type="Pfam" id="PF07729">
    <property type="entry name" value="FCD"/>
    <property type="match status" value="1"/>
</dbReference>
<proteinExistence type="predicted"/>
<comment type="caution">
    <text evidence="5">The sequence shown here is derived from an EMBL/GenBank/DDBJ whole genome shotgun (WGS) entry which is preliminary data.</text>
</comment>
<keyword evidence="2" id="KW-0238">DNA-binding</keyword>
<evidence type="ECO:0000313" key="5">
    <source>
        <dbReference type="EMBL" id="PZX18790.1"/>
    </source>
</evidence>
<dbReference type="PANTHER" id="PTHR43537">
    <property type="entry name" value="TRANSCRIPTIONAL REGULATOR, GNTR FAMILY"/>
    <property type="match status" value="1"/>
</dbReference>
<dbReference type="SMART" id="SM00345">
    <property type="entry name" value="HTH_GNTR"/>
    <property type="match status" value="1"/>
</dbReference>
<name>A0A2W7NFU9_9RHOB</name>
<dbReference type="PANTHER" id="PTHR43537:SF50">
    <property type="entry name" value="TRANSCRIPTIONAL REGULATORY PROTEIN"/>
    <property type="match status" value="1"/>
</dbReference>
<evidence type="ECO:0000313" key="6">
    <source>
        <dbReference type="Proteomes" id="UP000248916"/>
    </source>
</evidence>
<dbReference type="Gene3D" id="1.20.120.530">
    <property type="entry name" value="GntR ligand-binding domain-like"/>
    <property type="match status" value="1"/>
</dbReference>
<dbReference type="InterPro" id="IPR036390">
    <property type="entry name" value="WH_DNA-bd_sf"/>
</dbReference>
<evidence type="ECO:0000256" key="2">
    <source>
        <dbReference type="ARBA" id="ARBA00023125"/>
    </source>
</evidence>
<evidence type="ECO:0000256" key="3">
    <source>
        <dbReference type="ARBA" id="ARBA00023163"/>
    </source>
</evidence>
<dbReference type="OrthoDB" id="7620579at2"/>
<keyword evidence="1" id="KW-0805">Transcription regulation</keyword>
<accession>A0A2W7NFU9</accession>
<dbReference type="RefSeq" id="WP_111535693.1">
    <property type="nucleotide sequence ID" value="NZ_QKZL01000002.1"/>
</dbReference>
<dbReference type="InterPro" id="IPR000524">
    <property type="entry name" value="Tscrpt_reg_HTH_GntR"/>
</dbReference>
<dbReference type="Gene3D" id="1.10.10.10">
    <property type="entry name" value="Winged helix-like DNA-binding domain superfamily/Winged helix DNA-binding domain"/>
    <property type="match status" value="1"/>
</dbReference>
<dbReference type="InterPro" id="IPR036388">
    <property type="entry name" value="WH-like_DNA-bd_sf"/>
</dbReference>
<dbReference type="PROSITE" id="PS50949">
    <property type="entry name" value="HTH_GNTR"/>
    <property type="match status" value="1"/>
</dbReference>
<dbReference type="SMART" id="SM00895">
    <property type="entry name" value="FCD"/>
    <property type="match status" value="1"/>
</dbReference>
<dbReference type="CDD" id="cd07377">
    <property type="entry name" value="WHTH_GntR"/>
    <property type="match status" value="1"/>
</dbReference>
<dbReference type="GO" id="GO:0003700">
    <property type="term" value="F:DNA-binding transcription factor activity"/>
    <property type="evidence" value="ECO:0007669"/>
    <property type="project" value="InterPro"/>
</dbReference>
<sequence>MSLSSLPEQIADRLRRDILRGDLAPGAAIKERDKAAHEGVSRTPMREAIRILAREGLVVLRPARSPIVADPSIKEVTDELVVMCELEVLSVRLACLHAPDDAVERIKSLNEQFGLEYAHRDMLDLFEMDMAFHRAIAAASGNAALERTHGAYLARLWRARYLSARERRSRDRVLTQHGAIVDALVARDPDRAAIATGAHLRDLVTNITAVMAGEDNSANETETRTRDTA</sequence>